<dbReference type="InterPro" id="IPR009045">
    <property type="entry name" value="Zn_M74/Hedgehog-like"/>
</dbReference>
<dbReference type="Proteomes" id="UP000092643">
    <property type="component" value="Unassembled WGS sequence"/>
</dbReference>
<evidence type="ECO:0000313" key="3">
    <source>
        <dbReference type="Proteomes" id="UP000092643"/>
    </source>
</evidence>
<accession>A0A1A7P6X6</accession>
<dbReference type="InterPro" id="IPR003709">
    <property type="entry name" value="VanY-like_core_dom"/>
</dbReference>
<sequence length="227" mass="26263">MLPLVLDCLTGKSRQHLALLPLPYSTAHFLQPPVVKAFQGLQQAAKKAGFNLQPASSFRDFTRQKWIWDNKFNGIRKVHNDQGENINLSLLNEWQKCLAILRWSALPGASRHHWGTEIDVFDPDLLPKGQSLQLEPQEYQQNGYFAPLVEFLQQHLSDFDFYLPFLELPQDKKVGVEPWHISYRPIAEKLQPLLTLDVLLEAWKDETIAGKKILTKHLQEIFDQFIL</sequence>
<dbReference type="Gene3D" id="3.30.1380.10">
    <property type="match status" value="1"/>
</dbReference>
<dbReference type="OrthoDB" id="9792074at2"/>
<name>A0A1A7P6X6_9PAST</name>
<organism evidence="2 3">
    <name type="scientific">Gallibacterium anatis</name>
    <dbReference type="NCBI Taxonomy" id="750"/>
    <lineage>
        <taxon>Bacteria</taxon>
        <taxon>Pseudomonadati</taxon>
        <taxon>Pseudomonadota</taxon>
        <taxon>Gammaproteobacteria</taxon>
        <taxon>Pasteurellales</taxon>
        <taxon>Pasteurellaceae</taxon>
        <taxon>Gallibacterium</taxon>
    </lineage>
</organism>
<dbReference type="PANTHER" id="PTHR34385:SF1">
    <property type="entry name" value="PEPTIDOGLYCAN L-ALANYL-D-GLUTAMATE ENDOPEPTIDASE CWLK"/>
    <property type="match status" value="1"/>
</dbReference>
<feature type="domain" description="D-alanyl-D-alanine carboxypeptidase-like core" evidence="1">
    <location>
        <begin position="28"/>
        <end position="185"/>
    </location>
</feature>
<dbReference type="Pfam" id="PF02557">
    <property type="entry name" value="VanY"/>
    <property type="match status" value="1"/>
</dbReference>
<evidence type="ECO:0000313" key="2">
    <source>
        <dbReference type="EMBL" id="OBW97788.1"/>
    </source>
</evidence>
<gene>
    <name evidence="2" type="ORF">QV03_09140</name>
</gene>
<proteinExistence type="predicted"/>
<dbReference type="PATRIC" id="fig|750.21.peg.1589"/>
<dbReference type="CDD" id="cd14847">
    <property type="entry name" value="DD-carboxypeptidase_like"/>
    <property type="match status" value="1"/>
</dbReference>
<dbReference type="GO" id="GO:0008233">
    <property type="term" value="F:peptidase activity"/>
    <property type="evidence" value="ECO:0007669"/>
    <property type="project" value="InterPro"/>
</dbReference>
<evidence type="ECO:0000259" key="1">
    <source>
        <dbReference type="Pfam" id="PF02557"/>
    </source>
</evidence>
<dbReference type="GO" id="GO:0006508">
    <property type="term" value="P:proteolysis"/>
    <property type="evidence" value="ECO:0007669"/>
    <property type="project" value="InterPro"/>
</dbReference>
<reference evidence="2 3" key="1">
    <citation type="submission" date="2014-11" db="EMBL/GenBank/DDBJ databases">
        <title>Pan-genome of Gallibacterium spp.</title>
        <authorList>
            <person name="Kudirkiene E."/>
            <person name="Bojesen A.M."/>
        </authorList>
    </citation>
    <scope>NUCLEOTIDE SEQUENCE [LARGE SCALE GENOMIC DNA]</scope>
    <source>
        <strain evidence="2 3">F 279</strain>
    </source>
</reference>
<dbReference type="SUPFAM" id="SSF55166">
    <property type="entry name" value="Hedgehog/DD-peptidase"/>
    <property type="match status" value="1"/>
</dbReference>
<dbReference type="EMBL" id="JTJO01000040">
    <property type="protein sequence ID" value="OBW97788.1"/>
    <property type="molecule type" value="Genomic_DNA"/>
</dbReference>
<dbReference type="PANTHER" id="PTHR34385">
    <property type="entry name" value="D-ALANYL-D-ALANINE CARBOXYPEPTIDASE"/>
    <property type="match status" value="1"/>
</dbReference>
<dbReference type="AlphaFoldDB" id="A0A1A7P6X6"/>
<protein>
    <submittedName>
        <fullName evidence="2">Peptidase M15</fullName>
    </submittedName>
</protein>
<dbReference type="InterPro" id="IPR052179">
    <property type="entry name" value="DD-CPase-like"/>
</dbReference>
<comment type="caution">
    <text evidence="2">The sequence shown here is derived from an EMBL/GenBank/DDBJ whole genome shotgun (WGS) entry which is preliminary data.</text>
</comment>